<name>A0ABR3JPS8_9AGAR</name>
<dbReference type="EMBL" id="JASNQZ010000005">
    <property type="protein sequence ID" value="KAL0957347.1"/>
    <property type="molecule type" value="Genomic_DNA"/>
</dbReference>
<evidence type="ECO:0000313" key="3">
    <source>
        <dbReference type="Proteomes" id="UP001556367"/>
    </source>
</evidence>
<reference evidence="3" key="1">
    <citation type="submission" date="2024-06" db="EMBL/GenBank/DDBJ databases">
        <title>Multi-omics analyses provide insights into the biosynthesis of the anticancer antibiotic pleurotin in Hohenbuehelia grisea.</title>
        <authorList>
            <person name="Weaver J.A."/>
            <person name="Alberti F."/>
        </authorList>
    </citation>
    <scope>NUCLEOTIDE SEQUENCE [LARGE SCALE GENOMIC DNA]</scope>
    <source>
        <strain evidence="3">T-177</strain>
    </source>
</reference>
<proteinExistence type="predicted"/>
<organism evidence="2 3">
    <name type="scientific">Hohenbuehelia grisea</name>
    <dbReference type="NCBI Taxonomy" id="104357"/>
    <lineage>
        <taxon>Eukaryota</taxon>
        <taxon>Fungi</taxon>
        <taxon>Dikarya</taxon>
        <taxon>Basidiomycota</taxon>
        <taxon>Agaricomycotina</taxon>
        <taxon>Agaricomycetes</taxon>
        <taxon>Agaricomycetidae</taxon>
        <taxon>Agaricales</taxon>
        <taxon>Pleurotineae</taxon>
        <taxon>Pleurotaceae</taxon>
        <taxon>Hohenbuehelia</taxon>
    </lineage>
</organism>
<evidence type="ECO:0000313" key="2">
    <source>
        <dbReference type="EMBL" id="KAL0957347.1"/>
    </source>
</evidence>
<comment type="caution">
    <text evidence="2">The sequence shown here is derived from an EMBL/GenBank/DDBJ whole genome shotgun (WGS) entry which is preliminary data.</text>
</comment>
<protein>
    <submittedName>
        <fullName evidence="2">Uncharacterized protein</fullName>
    </submittedName>
</protein>
<feature type="region of interest" description="Disordered" evidence="1">
    <location>
        <begin position="49"/>
        <end position="71"/>
    </location>
</feature>
<feature type="region of interest" description="Disordered" evidence="1">
    <location>
        <begin position="1"/>
        <end position="25"/>
    </location>
</feature>
<evidence type="ECO:0000256" key="1">
    <source>
        <dbReference type="SAM" id="MobiDB-lite"/>
    </source>
</evidence>
<dbReference type="Proteomes" id="UP001556367">
    <property type="component" value="Unassembled WGS sequence"/>
</dbReference>
<accession>A0ABR3JPS8</accession>
<gene>
    <name evidence="2" type="ORF">HGRIS_001151</name>
</gene>
<feature type="compositionally biased region" description="Pro residues" evidence="1">
    <location>
        <begin position="58"/>
        <end position="67"/>
    </location>
</feature>
<keyword evidence="3" id="KW-1185">Reference proteome</keyword>
<sequence length="135" mass="14831">MPIPSLRTPQVNPGDPVSTPQVKAKSHAIQHSICVNTLSPVHEHNSFNEIVTTGTHPPTHPPSPPSPFGDERLFALKKRHKPRDSISSFSSFQSIFHPPPGFRSSMEKLVSAPRDDAVRAARASVLFLRSVIQTQ</sequence>